<evidence type="ECO:0000256" key="1">
    <source>
        <dbReference type="SAM" id="Phobius"/>
    </source>
</evidence>
<dbReference type="EMBL" id="LK391707">
    <property type="protein sequence ID" value="CDR93887.1"/>
    <property type="molecule type" value="Genomic_DNA"/>
</dbReference>
<organism evidence="2 3">
    <name type="scientific">Babesia bigemina</name>
    <dbReference type="NCBI Taxonomy" id="5866"/>
    <lineage>
        <taxon>Eukaryota</taxon>
        <taxon>Sar</taxon>
        <taxon>Alveolata</taxon>
        <taxon>Apicomplexa</taxon>
        <taxon>Aconoidasida</taxon>
        <taxon>Piroplasmida</taxon>
        <taxon>Babesiidae</taxon>
        <taxon>Babesia</taxon>
    </lineage>
</organism>
<accession>A0A061D1A4</accession>
<keyword evidence="1" id="KW-0472">Membrane</keyword>
<protein>
    <submittedName>
        <fullName evidence="2">Uncharacterized protein</fullName>
    </submittedName>
</protein>
<feature type="transmembrane region" description="Helical" evidence="1">
    <location>
        <begin position="112"/>
        <end position="134"/>
    </location>
</feature>
<keyword evidence="1" id="KW-1133">Transmembrane helix</keyword>
<dbReference type="AlphaFoldDB" id="A0A061D1A4"/>
<reference evidence="3" key="1">
    <citation type="journal article" date="2014" name="Nucleic Acids Res.">
        <title>The evolutionary dynamics of variant antigen genes in Babesia reveal a history of genomic innovation underlying host-parasite interaction.</title>
        <authorList>
            <person name="Jackson A.P."/>
            <person name="Otto T.D."/>
            <person name="Darby A."/>
            <person name="Ramaprasad A."/>
            <person name="Xia D."/>
            <person name="Echaide I.E."/>
            <person name="Farber M."/>
            <person name="Gahlot S."/>
            <person name="Gamble J."/>
            <person name="Gupta D."/>
            <person name="Gupta Y."/>
            <person name="Jackson L."/>
            <person name="Malandrin L."/>
            <person name="Malas T.B."/>
            <person name="Moussa E."/>
            <person name="Nair M."/>
            <person name="Reid A.J."/>
            <person name="Sanders M."/>
            <person name="Sharma J."/>
            <person name="Tracey A."/>
            <person name="Quail M.A."/>
            <person name="Weir W."/>
            <person name="Wastling J.M."/>
            <person name="Hall N."/>
            <person name="Willadsen P."/>
            <person name="Lingelbach K."/>
            <person name="Shiels B."/>
            <person name="Tait A."/>
            <person name="Berriman M."/>
            <person name="Allred D.R."/>
            <person name="Pain A."/>
        </authorList>
    </citation>
    <scope>NUCLEOTIDE SEQUENCE [LARGE SCALE GENOMIC DNA]</scope>
    <source>
        <strain evidence="3">Bond</strain>
    </source>
</reference>
<dbReference type="OrthoDB" id="328138at2759"/>
<keyword evidence="3" id="KW-1185">Reference proteome</keyword>
<evidence type="ECO:0000313" key="3">
    <source>
        <dbReference type="Proteomes" id="UP000033188"/>
    </source>
</evidence>
<dbReference type="GeneID" id="24562428"/>
<evidence type="ECO:0000313" key="2">
    <source>
        <dbReference type="EMBL" id="CDR93887.1"/>
    </source>
</evidence>
<dbReference type="RefSeq" id="XP_012766073.1">
    <property type="nucleotide sequence ID" value="XM_012910619.1"/>
</dbReference>
<dbReference type="KEGG" id="bbig:BBBOND_0102160"/>
<sequence>MGFEWSRRPYTAPFLRDLVYNPNHRMPEADSGEEPHRGEPIGQYRFIKHVPFARRVSALPLKDSQSGHLGDTGGCSSTLNLQSLVPSTAFGNQCGTEIRGTDIFFLPKPTQLLFFALPVFVLMPNLTVFTRHWFFYAPK</sequence>
<gene>
    <name evidence="2" type="ORF">BBBOND_0102160</name>
</gene>
<dbReference type="OMA" id="VFVLMPN"/>
<proteinExistence type="predicted"/>
<dbReference type="VEuPathDB" id="PiroplasmaDB:BBBOND_0102160"/>
<dbReference type="Proteomes" id="UP000033188">
    <property type="component" value="Chromosome 1"/>
</dbReference>
<name>A0A061D1A4_BABBI</name>
<keyword evidence="1" id="KW-0812">Transmembrane</keyword>